<dbReference type="RefSeq" id="WP_074984926.1">
    <property type="nucleotide sequence ID" value="NZ_CADFGN010000004.1"/>
</dbReference>
<reference evidence="3 4" key="1">
    <citation type="submission" date="2016-10" db="EMBL/GenBank/DDBJ databases">
        <authorList>
            <person name="Varghese N."/>
            <person name="Submissions S."/>
        </authorList>
    </citation>
    <scope>NUCLEOTIDE SEQUENCE [LARGE SCALE GENOMIC DNA]</scope>
    <source>
        <strain evidence="3 4">LMG 22274</strain>
    </source>
</reference>
<dbReference type="Proteomes" id="UP000183529">
    <property type="component" value="Unassembled WGS sequence"/>
</dbReference>
<dbReference type="InterPro" id="IPR025421">
    <property type="entry name" value="DUF4148"/>
</dbReference>
<dbReference type="Pfam" id="PF13663">
    <property type="entry name" value="DUF4148"/>
    <property type="match status" value="1"/>
</dbReference>
<name>A0AAQ1GIA8_9BURK</name>
<protein>
    <recommendedName>
        <fullName evidence="5">DUF4148 domain-containing protein</fullName>
    </recommendedName>
</protein>
<evidence type="ECO:0000256" key="1">
    <source>
        <dbReference type="SAM" id="MobiDB-lite"/>
    </source>
</evidence>
<dbReference type="AlphaFoldDB" id="A0AAQ1GIA8"/>
<evidence type="ECO:0000313" key="3">
    <source>
        <dbReference type="EMBL" id="SEJ98393.1"/>
    </source>
</evidence>
<feature type="region of interest" description="Disordered" evidence="1">
    <location>
        <begin position="76"/>
        <end position="125"/>
    </location>
</feature>
<gene>
    <name evidence="3" type="ORF">SAMN05216550_11259</name>
</gene>
<feature type="signal peptide" evidence="2">
    <location>
        <begin position="1"/>
        <end position="21"/>
    </location>
</feature>
<proteinExistence type="predicted"/>
<organism evidence="3 4">
    <name type="scientific">Paraburkholderia tropica</name>
    <dbReference type="NCBI Taxonomy" id="92647"/>
    <lineage>
        <taxon>Bacteria</taxon>
        <taxon>Pseudomonadati</taxon>
        <taxon>Pseudomonadota</taxon>
        <taxon>Betaproteobacteria</taxon>
        <taxon>Burkholderiales</taxon>
        <taxon>Burkholderiaceae</taxon>
        <taxon>Paraburkholderia</taxon>
    </lineage>
</organism>
<keyword evidence="2" id="KW-0732">Signal</keyword>
<evidence type="ECO:0008006" key="5">
    <source>
        <dbReference type="Google" id="ProtNLM"/>
    </source>
</evidence>
<evidence type="ECO:0000313" key="4">
    <source>
        <dbReference type="Proteomes" id="UP000183529"/>
    </source>
</evidence>
<feature type="chain" id="PRO_5043009767" description="DUF4148 domain-containing protein" evidence="2">
    <location>
        <begin position="22"/>
        <end position="125"/>
    </location>
</feature>
<sequence>MKLVQSLVVAALVAVPALSFAQSGVQNAPVTRAEVKAELVQLQQAGYNPASDNTQYPANLQAALARVSAANGETASASASSASSYGGVTQGASAAGSRAPRVQLNAPVNGPDADVPGLGPIYAHS</sequence>
<evidence type="ECO:0000256" key="2">
    <source>
        <dbReference type="SAM" id="SignalP"/>
    </source>
</evidence>
<dbReference type="EMBL" id="FNZM01000012">
    <property type="protein sequence ID" value="SEJ98393.1"/>
    <property type="molecule type" value="Genomic_DNA"/>
</dbReference>
<accession>A0AAQ1GIA8</accession>
<comment type="caution">
    <text evidence="3">The sequence shown here is derived from an EMBL/GenBank/DDBJ whole genome shotgun (WGS) entry which is preliminary data.</text>
</comment>